<dbReference type="Proteomes" id="UP001328107">
    <property type="component" value="Unassembled WGS sequence"/>
</dbReference>
<evidence type="ECO:0000313" key="1">
    <source>
        <dbReference type="EMBL" id="GMR41546.1"/>
    </source>
</evidence>
<keyword evidence="2" id="KW-1185">Reference proteome</keyword>
<dbReference type="EMBL" id="BTRK01000003">
    <property type="protein sequence ID" value="GMR41546.1"/>
    <property type="molecule type" value="Genomic_DNA"/>
</dbReference>
<accession>A0AAN4ZM64</accession>
<comment type="caution">
    <text evidence="1">The sequence shown here is derived from an EMBL/GenBank/DDBJ whole genome shotgun (WGS) entry which is preliminary data.</text>
</comment>
<sequence>VDGEVDPDELIDVLVLDCTAEEALIHEGLTAPSKFQSGDLPKVLLFKAFHSSFDLKPSSIYSLKFCIQALQEVFPAIKFGREQVDVARFASLYPSDGDRLYKIVQYKLMKCTQLPVAKSALRLDKEVARPLIDDFLNDRTRPGKDLYDLLAQLTQSVDECALSLGYSASDAALLKEGLKSVHRATK</sequence>
<proteinExistence type="predicted"/>
<gene>
    <name evidence="1" type="ORF">PMAYCL1PPCAC_11741</name>
</gene>
<evidence type="ECO:0000313" key="2">
    <source>
        <dbReference type="Proteomes" id="UP001328107"/>
    </source>
</evidence>
<protein>
    <submittedName>
        <fullName evidence="1">Uncharacterized protein</fullName>
    </submittedName>
</protein>
<name>A0AAN4ZM64_9BILA</name>
<organism evidence="1 2">
    <name type="scientific">Pristionchus mayeri</name>
    <dbReference type="NCBI Taxonomy" id="1317129"/>
    <lineage>
        <taxon>Eukaryota</taxon>
        <taxon>Metazoa</taxon>
        <taxon>Ecdysozoa</taxon>
        <taxon>Nematoda</taxon>
        <taxon>Chromadorea</taxon>
        <taxon>Rhabditida</taxon>
        <taxon>Rhabditina</taxon>
        <taxon>Diplogasteromorpha</taxon>
        <taxon>Diplogasteroidea</taxon>
        <taxon>Neodiplogasteridae</taxon>
        <taxon>Pristionchus</taxon>
    </lineage>
</organism>
<feature type="non-terminal residue" evidence="1">
    <location>
        <position position="186"/>
    </location>
</feature>
<reference evidence="2" key="1">
    <citation type="submission" date="2022-10" db="EMBL/GenBank/DDBJ databases">
        <title>Genome assembly of Pristionchus species.</title>
        <authorList>
            <person name="Yoshida K."/>
            <person name="Sommer R.J."/>
        </authorList>
    </citation>
    <scope>NUCLEOTIDE SEQUENCE [LARGE SCALE GENOMIC DNA]</scope>
    <source>
        <strain evidence="2">RS5460</strain>
    </source>
</reference>
<dbReference type="AlphaFoldDB" id="A0AAN4ZM64"/>
<feature type="non-terminal residue" evidence="1">
    <location>
        <position position="1"/>
    </location>
</feature>